<protein>
    <submittedName>
        <fullName evidence="8">DMT family transporter</fullName>
    </submittedName>
</protein>
<keyword evidence="5 6" id="KW-0472">Membrane</keyword>
<dbReference type="InterPro" id="IPR037185">
    <property type="entry name" value="EmrE-like"/>
</dbReference>
<feature type="domain" description="EamA" evidence="7">
    <location>
        <begin position="2"/>
        <end position="127"/>
    </location>
</feature>
<sequence>MSVLGFSLKSIFIKLSMESGYSASSIMGLRMLISFPLFLAALLFVKKKEDIGNGSIKTIIVCACLYYISGMADISGLEYIPVSLERTLLFSIPMFTMLISFFLERKTYSKRAILFCGLSWAGIAVSFIEGDKISSGATTVYGAGLVIISAASYSFYMVVSANGIKRFGPVGFNARTMLVAALPSIAPLTAMNEPTLISHHLNGMLMPICLALFSTVFPSFFLAWGIKRCGPSLVAGANNLGPFITMFAGYLCLGEKITPKDIVGMVIVVISIFFLSKEIMKKKRNIEGSDIIGFGKGKWYRFGRLQKNKSIL</sequence>
<feature type="transmembrane region" description="Helical" evidence="6">
    <location>
        <begin position="257"/>
        <end position="275"/>
    </location>
</feature>
<dbReference type="PANTHER" id="PTHR32322:SF18">
    <property type="entry name" value="S-ADENOSYLMETHIONINE_S-ADENOSYLHOMOCYSTEINE TRANSPORTER"/>
    <property type="match status" value="1"/>
</dbReference>
<evidence type="ECO:0000313" key="8">
    <source>
        <dbReference type="EMBL" id="TNV16137.1"/>
    </source>
</evidence>
<dbReference type="PANTHER" id="PTHR32322">
    <property type="entry name" value="INNER MEMBRANE TRANSPORTER"/>
    <property type="match status" value="1"/>
</dbReference>
<accession>A0ABY2Y6G6</accession>
<feature type="transmembrane region" description="Helical" evidence="6">
    <location>
        <begin position="233"/>
        <end position="251"/>
    </location>
</feature>
<proteinExistence type="predicted"/>
<keyword evidence="2" id="KW-1003">Cell membrane</keyword>
<feature type="domain" description="EamA" evidence="7">
    <location>
        <begin position="142"/>
        <end position="276"/>
    </location>
</feature>
<dbReference type="InterPro" id="IPR050638">
    <property type="entry name" value="AA-Vitamin_Transporters"/>
</dbReference>
<dbReference type="EMBL" id="VEWL01000005">
    <property type="protein sequence ID" value="TNV16137.1"/>
    <property type="molecule type" value="Genomic_DNA"/>
</dbReference>
<keyword evidence="4 6" id="KW-1133">Transmembrane helix</keyword>
<feature type="transmembrane region" description="Helical" evidence="6">
    <location>
        <begin position="204"/>
        <end position="226"/>
    </location>
</feature>
<keyword evidence="9" id="KW-1185">Reference proteome</keyword>
<organism evidence="8 9">
    <name type="scientific">Ochrobactrum teleogrylli</name>
    <dbReference type="NCBI Taxonomy" id="2479765"/>
    <lineage>
        <taxon>Bacteria</taxon>
        <taxon>Pseudomonadati</taxon>
        <taxon>Pseudomonadota</taxon>
        <taxon>Alphaproteobacteria</taxon>
        <taxon>Hyphomicrobiales</taxon>
        <taxon>Brucellaceae</taxon>
        <taxon>Brucella/Ochrobactrum group</taxon>
        <taxon>Ochrobactrum</taxon>
    </lineage>
</organism>
<dbReference type="Proteomes" id="UP000312784">
    <property type="component" value="Unassembled WGS sequence"/>
</dbReference>
<reference evidence="8 9" key="1">
    <citation type="submission" date="2019-06" db="EMBL/GenBank/DDBJ databases">
        <title>Ochrobactrum cricket sp.nov., isolated from the insect Teleogryllus occipitalis living in deserted cropland.</title>
        <authorList>
            <person name="Hu M."/>
        </authorList>
    </citation>
    <scope>NUCLEOTIDE SEQUENCE [LARGE SCALE GENOMIC DNA]</scope>
    <source>
        <strain evidence="8 9">LCB8</strain>
    </source>
</reference>
<feature type="transmembrane region" description="Helical" evidence="6">
    <location>
        <begin position="56"/>
        <end position="75"/>
    </location>
</feature>
<evidence type="ECO:0000256" key="2">
    <source>
        <dbReference type="ARBA" id="ARBA00022475"/>
    </source>
</evidence>
<name>A0ABY2Y6G6_9HYPH</name>
<gene>
    <name evidence="8" type="ORF">FIC94_09900</name>
</gene>
<dbReference type="SUPFAM" id="SSF103481">
    <property type="entry name" value="Multidrug resistance efflux transporter EmrE"/>
    <property type="match status" value="2"/>
</dbReference>
<comment type="caution">
    <text evidence="8">The sequence shown here is derived from an EMBL/GenBank/DDBJ whole genome shotgun (WGS) entry which is preliminary data.</text>
</comment>
<feature type="transmembrane region" description="Helical" evidence="6">
    <location>
        <begin position="172"/>
        <end position="192"/>
    </location>
</feature>
<dbReference type="Pfam" id="PF00892">
    <property type="entry name" value="EamA"/>
    <property type="match status" value="2"/>
</dbReference>
<evidence type="ECO:0000313" key="9">
    <source>
        <dbReference type="Proteomes" id="UP000312784"/>
    </source>
</evidence>
<dbReference type="InterPro" id="IPR000620">
    <property type="entry name" value="EamA_dom"/>
</dbReference>
<comment type="subcellular location">
    <subcellularLocation>
        <location evidence="1">Cell membrane</location>
        <topology evidence="1">Multi-pass membrane protein</topology>
    </subcellularLocation>
</comment>
<feature type="transmembrane region" description="Helical" evidence="6">
    <location>
        <begin position="140"/>
        <end position="160"/>
    </location>
</feature>
<dbReference type="RefSeq" id="WP_140024771.1">
    <property type="nucleotide sequence ID" value="NZ_JBHUFG010000018.1"/>
</dbReference>
<evidence type="ECO:0000256" key="3">
    <source>
        <dbReference type="ARBA" id="ARBA00022692"/>
    </source>
</evidence>
<feature type="transmembrane region" description="Helical" evidence="6">
    <location>
        <begin position="87"/>
        <end position="103"/>
    </location>
</feature>
<dbReference type="Gene3D" id="1.10.3730.20">
    <property type="match status" value="1"/>
</dbReference>
<evidence type="ECO:0000256" key="5">
    <source>
        <dbReference type="ARBA" id="ARBA00023136"/>
    </source>
</evidence>
<evidence type="ECO:0000256" key="1">
    <source>
        <dbReference type="ARBA" id="ARBA00004651"/>
    </source>
</evidence>
<keyword evidence="3 6" id="KW-0812">Transmembrane</keyword>
<feature type="transmembrane region" description="Helical" evidence="6">
    <location>
        <begin position="112"/>
        <end position="128"/>
    </location>
</feature>
<evidence type="ECO:0000256" key="6">
    <source>
        <dbReference type="SAM" id="Phobius"/>
    </source>
</evidence>
<evidence type="ECO:0000256" key="4">
    <source>
        <dbReference type="ARBA" id="ARBA00022989"/>
    </source>
</evidence>
<evidence type="ECO:0000259" key="7">
    <source>
        <dbReference type="Pfam" id="PF00892"/>
    </source>
</evidence>
<feature type="transmembrane region" description="Helical" evidence="6">
    <location>
        <begin position="20"/>
        <end position="44"/>
    </location>
</feature>